<sequence length="558" mass="65728">MKKKIPIGVSNFKKVIEDNYYFVDKSLFIKEIVEDGSEVILIPRPRRFGKTLNMSMLRYFYENSLEDNHDLFLKLKINEYKDIMDMQGKYPVIYITFKDEKYSKWEEFRNSFIGIIKGLFREHDYILEGDFLKEYEKEELFQILKGEASYEVYLKGLSTLSGYLYRYHNQKVVILIDEYDVPIQSGYISGYYDKVIELMRIFLSGGLKDNTYLEKAVLTGILRVAKESIFSGLNNLSVSTILGYEYNDYFGFLDEEVETLLKYYDKQYEIEDVKRWYNGYRFGDRVIYNPWSILSFAKNIKDEFKAYWVNTSSNDLVKRLLAKGSVVLKRELEDLIEGKTIEKEIFENIVMGEIDNDSNTVWNFLLFTGYLKVVDKKTERARTYCKLQIPNLEVKYLYESVVLGWFNESVTREKFDLMLKSLVSGDIEFFEYLFSDFVMKSISYFDVSGEESEKVYHSFVLGILVALSDNYEVKSNRESGFGRYDIMIIPRDKTKLAVIIEFKKVNNIRKEFLEEAVEKALNQIKDRNYKAELLDRGIKDIIELGIAFEGKKVLIKKG</sequence>
<proteinExistence type="predicted"/>
<evidence type="ECO:0000313" key="3">
    <source>
        <dbReference type="Proteomes" id="UP001501510"/>
    </source>
</evidence>
<dbReference type="EMBL" id="BAAACG010000010">
    <property type="protein sequence ID" value="GAA0741702.1"/>
    <property type="molecule type" value="Genomic_DNA"/>
</dbReference>
<protein>
    <submittedName>
        <fullName evidence="2">AAA family ATPase</fullName>
    </submittedName>
</protein>
<gene>
    <name evidence="2" type="ORF">GCM10008906_23210</name>
</gene>
<reference evidence="3" key="1">
    <citation type="journal article" date="2019" name="Int. J. Syst. Evol. Microbiol.">
        <title>The Global Catalogue of Microorganisms (GCM) 10K type strain sequencing project: providing services to taxonomists for standard genome sequencing and annotation.</title>
        <authorList>
            <consortium name="The Broad Institute Genomics Platform"/>
            <consortium name="The Broad Institute Genome Sequencing Center for Infectious Disease"/>
            <person name="Wu L."/>
            <person name="Ma J."/>
        </authorList>
    </citation>
    <scope>NUCLEOTIDE SEQUENCE [LARGE SCALE GENOMIC DNA]</scope>
    <source>
        <strain evidence="3">JCM 1407</strain>
    </source>
</reference>
<evidence type="ECO:0000313" key="2">
    <source>
        <dbReference type="EMBL" id="GAA0741702.1"/>
    </source>
</evidence>
<dbReference type="InterPro" id="IPR018631">
    <property type="entry name" value="AAA-ATPase-like_dom"/>
</dbReference>
<dbReference type="PANTHER" id="PTHR34825:SF1">
    <property type="entry name" value="AAA-ATPASE-LIKE DOMAIN-CONTAINING PROTEIN"/>
    <property type="match status" value="1"/>
</dbReference>
<dbReference type="Proteomes" id="UP001501510">
    <property type="component" value="Unassembled WGS sequence"/>
</dbReference>
<keyword evidence="3" id="KW-1185">Reference proteome</keyword>
<dbReference type="InterPro" id="IPR012547">
    <property type="entry name" value="PDDEXK_9"/>
</dbReference>
<organism evidence="2 3">
    <name type="scientific">Clostridium oceanicum</name>
    <dbReference type="NCBI Taxonomy" id="1543"/>
    <lineage>
        <taxon>Bacteria</taxon>
        <taxon>Bacillati</taxon>
        <taxon>Bacillota</taxon>
        <taxon>Clostridia</taxon>
        <taxon>Eubacteriales</taxon>
        <taxon>Clostridiaceae</taxon>
        <taxon>Clostridium</taxon>
    </lineage>
</organism>
<dbReference type="PANTHER" id="PTHR34825">
    <property type="entry name" value="CONSERVED PROTEIN, WITH A WEAK D-GALACTARATE DEHYDRATASE/ALTRONATE HYDROLASE DOMAIN"/>
    <property type="match status" value="1"/>
</dbReference>
<name>A0ABP3USE8_9CLOT</name>
<feature type="domain" description="AAA-ATPase-like" evidence="1">
    <location>
        <begin position="6"/>
        <end position="230"/>
    </location>
</feature>
<dbReference type="RefSeq" id="WP_343761765.1">
    <property type="nucleotide sequence ID" value="NZ_BAAACG010000010.1"/>
</dbReference>
<evidence type="ECO:0000259" key="1">
    <source>
        <dbReference type="Pfam" id="PF09820"/>
    </source>
</evidence>
<dbReference type="Pfam" id="PF09820">
    <property type="entry name" value="AAA-ATPase_like"/>
    <property type="match status" value="1"/>
</dbReference>
<dbReference type="Pfam" id="PF08011">
    <property type="entry name" value="PDDEXK_9"/>
    <property type="match status" value="1"/>
</dbReference>
<accession>A0ABP3USE8</accession>
<comment type="caution">
    <text evidence="2">The sequence shown here is derived from an EMBL/GenBank/DDBJ whole genome shotgun (WGS) entry which is preliminary data.</text>
</comment>